<dbReference type="AlphaFoldDB" id="A0A9N9S421"/>
<organism evidence="3 4">
    <name type="scientific">Chironomus riparius</name>
    <dbReference type="NCBI Taxonomy" id="315576"/>
    <lineage>
        <taxon>Eukaryota</taxon>
        <taxon>Metazoa</taxon>
        <taxon>Ecdysozoa</taxon>
        <taxon>Arthropoda</taxon>
        <taxon>Hexapoda</taxon>
        <taxon>Insecta</taxon>
        <taxon>Pterygota</taxon>
        <taxon>Neoptera</taxon>
        <taxon>Endopterygota</taxon>
        <taxon>Diptera</taxon>
        <taxon>Nematocera</taxon>
        <taxon>Chironomoidea</taxon>
        <taxon>Chironomidae</taxon>
        <taxon>Chironominae</taxon>
        <taxon>Chironomus</taxon>
    </lineage>
</organism>
<dbReference type="InterPro" id="IPR051942">
    <property type="entry name" value="DENN_domain_containing_2"/>
</dbReference>
<dbReference type="SMART" id="SM00799">
    <property type="entry name" value="DENN"/>
    <property type="match status" value="1"/>
</dbReference>
<dbReference type="OrthoDB" id="10266080at2759"/>
<feature type="region of interest" description="Disordered" evidence="1">
    <location>
        <begin position="95"/>
        <end position="114"/>
    </location>
</feature>
<dbReference type="InterPro" id="IPR001194">
    <property type="entry name" value="cDENN_dom"/>
</dbReference>
<protein>
    <recommendedName>
        <fullName evidence="2">UDENN domain-containing protein</fullName>
    </recommendedName>
</protein>
<keyword evidence="4" id="KW-1185">Reference proteome</keyword>
<dbReference type="Gene3D" id="3.30.450.200">
    <property type="match status" value="1"/>
</dbReference>
<dbReference type="InterPro" id="IPR037516">
    <property type="entry name" value="Tripartite_DENN"/>
</dbReference>
<evidence type="ECO:0000259" key="2">
    <source>
        <dbReference type="PROSITE" id="PS50211"/>
    </source>
</evidence>
<evidence type="ECO:0000313" key="3">
    <source>
        <dbReference type="EMBL" id="CAG9807774.1"/>
    </source>
</evidence>
<dbReference type="Proteomes" id="UP001153620">
    <property type="component" value="Chromosome 3"/>
</dbReference>
<feature type="compositionally biased region" description="Polar residues" evidence="1">
    <location>
        <begin position="72"/>
        <end position="85"/>
    </location>
</feature>
<accession>A0A9N9S421</accession>
<reference evidence="3" key="2">
    <citation type="submission" date="2022-10" db="EMBL/GenBank/DDBJ databases">
        <authorList>
            <consortium name="ENA_rothamsted_submissions"/>
            <consortium name="culmorum"/>
            <person name="King R."/>
        </authorList>
    </citation>
    <scope>NUCLEOTIDE SEQUENCE</scope>
</reference>
<gene>
    <name evidence="3" type="ORF">CHIRRI_LOCUS10620</name>
</gene>
<dbReference type="PROSITE" id="PS50211">
    <property type="entry name" value="DENN"/>
    <property type="match status" value="1"/>
</dbReference>
<evidence type="ECO:0000256" key="1">
    <source>
        <dbReference type="SAM" id="MobiDB-lite"/>
    </source>
</evidence>
<dbReference type="InterPro" id="IPR043153">
    <property type="entry name" value="DENN_C"/>
</dbReference>
<feature type="compositionally biased region" description="Polar residues" evidence="1">
    <location>
        <begin position="52"/>
        <end position="63"/>
    </location>
</feature>
<proteinExistence type="predicted"/>
<dbReference type="InterPro" id="IPR005113">
    <property type="entry name" value="uDENN_dom"/>
</dbReference>
<feature type="region of interest" description="Disordered" evidence="1">
    <location>
        <begin position="148"/>
        <end position="176"/>
    </location>
</feature>
<dbReference type="PANTHER" id="PTHR15288:SF0">
    <property type="entry name" value="UDENN DOMAIN-CONTAINING PROTEIN"/>
    <property type="match status" value="1"/>
</dbReference>
<dbReference type="Gene3D" id="3.40.50.11500">
    <property type="match status" value="1"/>
</dbReference>
<dbReference type="PANTHER" id="PTHR15288">
    <property type="entry name" value="DENN DOMAIN-CONTAINING PROTEIN 2"/>
    <property type="match status" value="1"/>
</dbReference>
<dbReference type="EMBL" id="OU895879">
    <property type="protein sequence ID" value="CAG9807774.1"/>
    <property type="molecule type" value="Genomic_DNA"/>
</dbReference>
<dbReference type="Pfam" id="PF02141">
    <property type="entry name" value="DENN"/>
    <property type="match status" value="1"/>
</dbReference>
<sequence>MNHVQMIRKRFEDLNLNSEIDSLVDFTPLRDKANRPSELFKRSATLIEFSSSRNREFQTSPEIQQKDKPFSFQRQHSNNSNSSYKSVRRSQAFRLDVDKPNLAKSASPTSTSKLRRQNAIKYNFSPNKTQFEELQYLSSSETIKKALKQPLPKGPAPKKPPRTFAESPKTSPINDDNNLLSDIEKLTNQFNSNSIQISVNNFDRRTRTLPKTIDKKDDKKGISSFLNCIISPCSIDPIYYEQIKHERKLNSMENEDIYMEPYEHLQHMKNSTDPNNKTELHYLCTNLIDDQTNNNTSISPIDIDRSFLDSNKDSSDIESYEKINILMDVAYDEKHRDVIIDESSGSSDLDSRKSPIPKVTRSLTEKRKNYVRRMTETVSSKDLNSSKSNNVAPSASSIISQFQRIIDCHDGGEHSIKKKIDDNVLFKMLLLVGFDMLNQKGYIKSTYPKNEKALPMLEQFIYPSCKYASDLMTKENQNFTLILTDINGNNLFGYCRQIIAEGFEEKCLPLTYCIITKYNASGFYFNLLKEIESRHGYPEAQFSYMMRSLQNQELPKNGKILHVKLFESSHLRKLPEIAKKPEAIQKSSHKYLAKRLSLESPDWLRSETSTLLHKSHEGIVRSKTESIKKSDEIIIKRSNDVRLENQELSVLYESLTNELLVMIFGTLLIERKVIFLGNNITQITSCISALYSLLYPFQWHHIIITIIPDQLTDLLQAPFPFFAGVLKNSISIDHLEIEDGIVVDLEVKSLIRKCGDEATLIPETLRKSMLLSLKIVDAIDKGKKLKNVLIAEAFLQYFIKLFAKLDSDSYSKSMFIQSHNDQAIRYFLEYFLDTIMFKEFLSKKQNDEKLREKGQSSESYFELFNIKILEKSATLSDNQQKKNIAMLMKSTKQKKRNFKDKIKDFLKS</sequence>
<dbReference type="Pfam" id="PF03456">
    <property type="entry name" value="uDENN"/>
    <property type="match status" value="1"/>
</dbReference>
<feature type="region of interest" description="Disordered" evidence="1">
    <location>
        <begin position="52"/>
        <end position="89"/>
    </location>
</feature>
<feature type="domain" description="UDENN" evidence="2">
    <location>
        <begin position="427"/>
        <end position="880"/>
    </location>
</feature>
<reference evidence="3" key="1">
    <citation type="submission" date="2022-01" db="EMBL/GenBank/DDBJ databases">
        <authorList>
            <person name="King R."/>
        </authorList>
    </citation>
    <scope>NUCLEOTIDE SEQUENCE</scope>
</reference>
<name>A0A9N9S421_9DIPT</name>
<evidence type="ECO:0000313" key="4">
    <source>
        <dbReference type="Proteomes" id="UP001153620"/>
    </source>
</evidence>